<dbReference type="PANTHER" id="PTHR43649:SF12">
    <property type="entry name" value="DIACETYLCHITOBIOSE BINDING PROTEIN DASA"/>
    <property type="match status" value="1"/>
</dbReference>
<feature type="non-terminal residue" evidence="1">
    <location>
        <position position="269"/>
    </location>
</feature>
<proteinExistence type="predicted"/>
<evidence type="ECO:0000313" key="2">
    <source>
        <dbReference type="Proteomes" id="UP000029453"/>
    </source>
</evidence>
<accession>M9LR44</accession>
<dbReference type="EMBL" id="BALG01000229">
    <property type="protein sequence ID" value="GAC43646.1"/>
    <property type="molecule type" value="Genomic_DNA"/>
</dbReference>
<dbReference type="AlphaFoldDB" id="M9LR44"/>
<protein>
    <submittedName>
        <fullName evidence="1">Periplasmic component</fullName>
    </submittedName>
</protein>
<dbReference type="PANTHER" id="PTHR43649">
    <property type="entry name" value="ARABINOSE-BINDING PROTEIN-RELATED"/>
    <property type="match status" value="1"/>
</dbReference>
<dbReference type="Proteomes" id="UP000029453">
    <property type="component" value="Unassembled WGS sequence"/>
</dbReference>
<gene>
    <name evidence="1" type="ORF">PPOP_3045</name>
</gene>
<organism evidence="1 2">
    <name type="scientific">Paenibacillus popilliae ATCC 14706</name>
    <dbReference type="NCBI Taxonomy" id="1212764"/>
    <lineage>
        <taxon>Bacteria</taxon>
        <taxon>Bacillati</taxon>
        <taxon>Bacillota</taxon>
        <taxon>Bacilli</taxon>
        <taxon>Bacillales</taxon>
        <taxon>Paenibacillaceae</taxon>
        <taxon>Paenibacillus</taxon>
    </lineage>
</organism>
<name>M9LR44_PAEPP</name>
<evidence type="ECO:0000313" key="1">
    <source>
        <dbReference type="EMBL" id="GAC43646.1"/>
    </source>
</evidence>
<sequence>MQRKRLLCTVIALFMLVGCTKKTIEPPLQPITLKVMHNMGESKFYEEYGMYADVKGLQITFDVIARMNTNKEGGIENVVKKYYPDVLLLTLQEYKTLLDKGELVDLEPLIKRDNFDIENMLPSVIDFIRQQAGDRKLYGLTSSFSNQAVFYNKDLFQTYKLMLPTDQMTWKETLSIANQFKPIKGVSGLSVRTTPYHLIWQIADTERLKEVDLKQKKAFVHTKPWKEIVELVCDHYQAGNLIFNPLQQSIDSKRILRYSLKDQKKIFGE</sequence>
<reference evidence="1 2" key="1">
    <citation type="submission" date="2012-10" db="EMBL/GenBank/DDBJ databases">
        <title>Draft Genome Sequence of Paenibacillus popilliae ATCC 14706T.</title>
        <authorList>
            <person name="Iiyama K."/>
            <person name="Mori K."/>
            <person name="Mon H."/>
            <person name="Chieda Y."/>
            <person name="Lee J.M."/>
            <person name="Kusakabe T."/>
            <person name="Tashiro K."/>
            <person name="Asano S."/>
            <person name="Yasunaga-Aoki C."/>
            <person name="Shimizu S."/>
        </authorList>
    </citation>
    <scope>NUCLEOTIDE SEQUENCE [LARGE SCALE GENOMIC DNA]</scope>
    <source>
        <strain evidence="1 2">ATCC 14706</strain>
    </source>
</reference>
<keyword evidence="2" id="KW-1185">Reference proteome</keyword>
<comment type="caution">
    <text evidence="1">The sequence shown here is derived from an EMBL/GenBank/DDBJ whole genome shotgun (WGS) entry which is preliminary data.</text>
</comment>
<dbReference type="PROSITE" id="PS51257">
    <property type="entry name" value="PROKAR_LIPOPROTEIN"/>
    <property type="match status" value="1"/>
</dbReference>
<dbReference type="InterPro" id="IPR050490">
    <property type="entry name" value="Bact_solute-bd_prot1"/>
</dbReference>
<dbReference type="Gene3D" id="3.40.190.10">
    <property type="entry name" value="Periplasmic binding protein-like II"/>
    <property type="match status" value="1"/>
</dbReference>
<dbReference type="SUPFAM" id="SSF53850">
    <property type="entry name" value="Periplasmic binding protein-like II"/>
    <property type="match status" value="1"/>
</dbReference>